<gene>
    <name evidence="2" type="ORF">KIN20_020496</name>
</gene>
<protein>
    <recommendedName>
        <fullName evidence="4">7TM GPCR serpentine receptor class x (Srx) domain-containing protein</fullName>
    </recommendedName>
</protein>
<sequence length="161" mass="18116">MIRIECLRIPCGKDPTKEENVMNKCDYPFHDHFFVFYIIMGSTLLLLNLQIVLVIPQSKCLWKLSGYRIIFLSSAADAVNCATQLASVALTFHATDIHPTTDMFLGAVFQASVAAECLAMLVLSANRLVAVIFPKKMDLIFDRKKTTVRECNKIALLLLYL</sequence>
<feature type="transmembrane region" description="Helical" evidence="1">
    <location>
        <begin position="34"/>
        <end position="55"/>
    </location>
</feature>
<proteinExistence type="predicted"/>
<dbReference type="AlphaFoldDB" id="A0AAD5MMI7"/>
<organism evidence="2 3">
    <name type="scientific">Parelaphostrongylus tenuis</name>
    <name type="common">Meningeal worm</name>
    <dbReference type="NCBI Taxonomy" id="148309"/>
    <lineage>
        <taxon>Eukaryota</taxon>
        <taxon>Metazoa</taxon>
        <taxon>Ecdysozoa</taxon>
        <taxon>Nematoda</taxon>
        <taxon>Chromadorea</taxon>
        <taxon>Rhabditida</taxon>
        <taxon>Rhabditina</taxon>
        <taxon>Rhabditomorpha</taxon>
        <taxon>Strongyloidea</taxon>
        <taxon>Metastrongylidae</taxon>
        <taxon>Parelaphostrongylus</taxon>
    </lineage>
</organism>
<dbReference type="SUPFAM" id="SSF81321">
    <property type="entry name" value="Family A G protein-coupled receptor-like"/>
    <property type="match status" value="1"/>
</dbReference>
<evidence type="ECO:0008006" key="4">
    <source>
        <dbReference type="Google" id="ProtNLM"/>
    </source>
</evidence>
<evidence type="ECO:0000313" key="3">
    <source>
        <dbReference type="Proteomes" id="UP001196413"/>
    </source>
</evidence>
<feature type="transmembrane region" description="Helical" evidence="1">
    <location>
        <begin position="104"/>
        <end position="133"/>
    </location>
</feature>
<reference evidence="2" key="1">
    <citation type="submission" date="2021-06" db="EMBL/GenBank/DDBJ databases">
        <title>Parelaphostrongylus tenuis whole genome reference sequence.</title>
        <authorList>
            <person name="Garwood T.J."/>
            <person name="Larsen P.A."/>
            <person name="Fountain-Jones N.M."/>
            <person name="Garbe J.R."/>
            <person name="Macchietto M.G."/>
            <person name="Kania S.A."/>
            <person name="Gerhold R.W."/>
            <person name="Richards J.E."/>
            <person name="Wolf T.M."/>
        </authorList>
    </citation>
    <scope>NUCLEOTIDE SEQUENCE</scope>
    <source>
        <strain evidence="2">MNPRO001-30</strain>
        <tissue evidence="2">Meninges</tissue>
    </source>
</reference>
<keyword evidence="3" id="KW-1185">Reference proteome</keyword>
<name>A0AAD5MMI7_PARTN</name>
<keyword evidence="1" id="KW-0812">Transmembrane</keyword>
<comment type="caution">
    <text evidence="2">The sequence shown here is derived from an EMBL/GenBank/DDBJ whole genome shotgun (WGS) entry which is preliminary data.</text>
</comment>
<dbReference type="Gene3D" id="1.20.1070.10">
    <property type="entry name" value="Rhodopsin 7-helix transmembrane proteins"/>
    <property type="match status" value="1"/>
</dbReference>
<evidence type="ECO:0000313" key="2">
    <source>
        <dbReference type="EMBL" id="KAJ1361280.1"/>
    </source>
</evidence>
<accession>A0AAD5MMI7</accession>
<dbReference type="Pfam" id="PF10321">
    <property type="entry name" value="7TM_GPCR_Srt"/>
    <property type="match status" value="1"/>
</dbReference>
<keyword evidence="1" id="KW-0472">Membrane</keyword>
<dbReference type="EMBL" id="JAHQIW010004156">
    <property type="protein sequence ID" value="KAJ1361280.1"/>
    <property type="molecule type" value="Genomic_DNA"/>
</dbReference>
<evidence type="ECO:0000256" key="1">
    <source>
        <dbReference type="SAM" id="Phobius"/>
    </source>
</evidence>
<dbReference type="Proteomes" id="UP001196413">
    <property type="component" value="Unassembled WGS sequence"/>
</dbReference>
<dbReference type="InterPro" id="IPR019425">
    <property type="entry name" value="7TM_GPCR_serpentine_rcpt_Srt"/>
</dbReference>
<keyword evidence="1" id="KW-1133">Transmembrane helix</keyword>